<dbReference type="PANTHER" id="PTHR38658">
    <property type="entry name" value="OXPP CYCLE PROTEIN OPCA-RELATED"/>
    <property type="match status" value="1"/>
</dbReference>
<dbReference type="Pfam" id="PF20171">
    <property type="entry name" value="OpcA_G6PD_C"/>
    <property type="match status" value="1"/>
</dbReference>
<keyword evidence="6" id="KW-1185">Reference proteome</keyword>
<dbReference type="RefSeq" id="WP_043574727.1">
    <property type="nucleotide sequence ID" value="NZ_CP022752.1"/>
</dbReference>
<dbReference type="Proteomes" id="UP000029737">
    <property type="component" value="Unassembled WGS sequence"/>
</dbReference>
<dbReference type="Pfam" id="PF10128">
    <property type="entry name" value="OpcA_G6PD_assem"/>
    <property type="match status" value="1"/>
</dbReference>
<dbReference type="InterPro" id="IPR004555">
    <property type="entry name" value="G6PDH_assembly_OpcA"/>
</dbReference>
<dbReference type="InterPro" id="IPR046801">
    <property type="entry name" value="OpcA_G6PD_N"/>
</dbReference>
<dbReference type="NCBIfam" id="TIGR00534">
    <property type="entry name" value="OpcA"/>
    <property type="match status" value="1"/>
</dbReference>
<proteinExistence type="predicted"/>
<name>A0A099D5S8_9ACTN</name>
<accession>A0A099D5S8</accession>
<dbReference type="InterPro" id="IPR046802">
    <property type="entry name" value="OpcA_G6PD_C"/>
</dbReference>
<dbReference type="KEGG" id="aey:CDG81_14505"/>
<protein>
    <submittedName>
        <fullName evidence="4">Glucose-6-phosphate dehydrogenase assembly protein OpcA</fullName>
    </submittedName>
    <submittedName>
        <fullName evidence="5">Oxidoreductase</fullName>
    </submittedName>
</protein>
<evidence type="ECO:0000313" key="7">
    <source>
        <dbReference type="Proteomes" id="UP000215043"/>
    </source>
</evidence>
<dbReference type="HOGENOM" id="CLU_046988_1_0_11"/>
<dbReference type="EMBL" id="CP022752">
    <property type="protein sequence ID" value="ASU79301.1"/>
    <property type="molecule type" value="Genomic_DNA"/>
</dbReference>
<evidence type="ECO:0000313" key="4">
    <source>
        <dbReference type="EMBL" id="ASU79301.1"/>
    </source>
</evidence>
<evidence type="ECO:0000256" key="1">
    <source>
        <dbReference type="SAM" id="MobiDB-lite"/>
    </source>
</evidence>
<dbReference type="EMBL" id="JPMV01000027">
    <property type="protein sequence ID" value="KGI80715.1"/>
    <property type="molecule type" value="Genomic_DNA"/>
</dbReference>
<organism evidence="4 7">
    <name type="scientific">Actinopolyspora erythraea</name>
    <dbReference type="NCBI Taxonomy" id="414996"/>
    <lineage>
        <taxon>Bacteria</taxon>
        <taxon>Bacillati</taxon>
        <taxon>Actinomycetota</taxon>
        <taxon>Actinomycetes</taxon>
        <taxon>Actinopolysporales</taxon>
        <taxon>Actinopolysporaceae</taxon>
        <taxon>Actinopolyspora</taxon>
    </lineage>
</organism>
<dbReference type="Proteomes" id="UP000215043">
    <property type="component" value="Chromosome"/>
</dbReference>
<evidence type="ECO:0000313" key="5">
    <source>
        <dbReference type="EMBL" id="KGI80715.1"/>
    </source>
</evidence>
<evidence type="ECO:0000313" key="6">
    <source>
        <dbReference type="Proteomes" id="UP000029737"/>
    </source>
</evidence>
<feature type="domain" description="Glucose-6-phosphate dehydrogenase assembly protein OpcA N-terminal" evidence="2">
    <location>
        <begin position="52"/>
        <end position="160"/>
    </location>
</feature>
<dbReference type="PANTHER" id="PTHR38658:SF1">
    <property type="entry name" value="OXPP CYCLE PROTEIN OPCA-RELATED"/>
    <property type="match status" value="1"/>
</dbReference>
<dbReference type="eggNOG" id="COG3429">
    <property type="taxonomic scope" value="Bacteria"/>
</dbReference>
<reference evidence="5 6" key="1">
    <citation type="journal article" date="2014" name="PLoS ONE">
        <title>Identification and Characterization of a New Erythromycin Biosynthetic Gene Cluster in Actinopolyspora erythraea YIM90600, a Novel Erythronolide-Producing Halophilic Actinomycete Isolated from Salt Field.</title>
        <authorList>
            <person name="Chen D."/>
            <person name="Feng J."/>
            <person name="Huang L."/>
            <person name="Zhang Q."/>
            <person name="Wu J."/>
            <person name="Zhu X."/>
            <person name="Duan Y."/>
            <person name="Xu Z."/>
        </authorList>
    </citation>
    <scope>NUCLEOTIDE SEQUENCE [LARGE SCALE GENOMIC DNA]</scope>
    <source>
        <strain evidence="5 6">YIM90600</strain>
    </source>
</reference>
<feature type="domain" description="Glucose-6-phosphate dehydrogenase assembly protein OpcA C-terminal" evidence="3">
    <location>
        <begin position="167"/>
        <end position="296"/>
    </location>
</feature>
<evidence type="ECO:0000259" key="2">
    <source>
        <dbReference type="Pfam" id="PF10128"/>
    </source>
</evidence>
<dbReference type="AlphaFoldDB" id="A0A099D5S8"/>
<gene>
    <name evidence="4" type="primary">opcA</name>
    <name evidence="4" type="ORF">CDG81_14505</name>
    <name evidence="5" type="ORF">IL38_15265</name>
</gene>
<sequence>MIVDLPSTTNSQVNKKMVELRESGGAVALGRVLTLVIVTGDGTETEQAIQAANEASREHPARVIVVAKGARQAAARLDAQIRIGGDAGASEVVVLRLYGPLAEEGAGSVVPLLLPDAPVVVWWPNDAPEYPAKDPIGELAHRRITDAAAEPDPIEALRTRVRSYVDGDTDLAWTRLTSWRALLAASLDLPPFEPIEGAVVSGESDSPSTDLLAGWLAASLGIPVRREVHRGPGIVSAVLERPSGNVEVVRPDGKVGYLTQPGQQDRRVTLHRRAVRDCLSEELRRLGPDEIYESTLRGLSDVVRGEPVDSAEQAEPVSAGQQS</sequence>
<dbReference type="OrthoDB" id="128564at2"/>
<reference evidence="4 7" key="2">
    <citation type="submission" date="2017-08" db="EMBL/GenBank/DDBJ databases">
        <title>The complete genome sequence of moderately halophilic actinomycete Actinopolyspora erythraea YIM 90600, the producer of novel erythromycin, novel actinopolysporins A-C and tubercidin.</title>
        <authorList>
            <person name="Yin M."/>
            <person name="Tang S."/>
        </authorList>
    </citation>
    <scope>NUCLEOTIDE SEQUENCE [LARGE SCALE GENOMIC DNA]</scope>
    <source>
        <strain evidence="4 7">YIM 90600</strain>
    </source>
</reference>
<evidence type="ECO:0000259" key="3">
    <source>
        <dbReference type="Pfam" id="PF20171"/>
    </source>
</evidence>
<feature type="region of interest" description="Disordered" evidence="1">
    <location>
        <begin position="297"/>
        <end position="323"/>
    </location>
</feature>